<dbReference type="Pfam" id="PF09769">
    <property type="entry name" value="ApoO"/>
    <property type="match status" value="1"/>
</dbReference>
<proteinExistence type="inferred from homology"/>
<keyword evidence="2" id="KW-0496">Mitochondrion</keyword>
<reference evidence="4 5" key="2">
    <citation type="journal article" date="2022" name="Mol. Biol. Evol.">
        <title>Comparative Genomics Reveals Insights into the Divergent Evolution of Astigmatic Mites and Household Pest Adaptations.</title>
        <authorList>
            <person name="Xiong Q."/>
            <person name="Wan A.T."/>
            <person name="Liu X."/>
            <person name="Fung C.S."/>
            <person name="Xiao X."/>
            <person name="Malainual N."/>
            <person name="Hou J."/>
            <person name="Wang L."/>
            <person name="Wang M."/>
            <person name="Yang K.Y."/>
            <person name="Cui Y."/>
            <person name="Leung E.L."/>
            <person name="Nong W."/>
            <person name="Shin S.K."/>
            <person name="Au S.W."/>
            <person name="Jeong K.Y."/>
            <person name="Chew F.T."/>
            <person name="Hui J.H."/>
            <person name="Leung T.F."/>
            <person name="Tungtrongchitr A."/>
            <person name="Zhong N."/>
            <person name="Liu Z."/>
            <person name="Tsui S.K."/>
        </authorList>
    </citation>
    <scope>NUCLEOTIDE SEQUENCE [LARGE SCALE GENOMIC DNA]</scope>
    <source>
        <strain evidence="4">Derp</strain>
    </source>
</reference>
<evidence type="ECO:0000313" key="4">
    <source>
        <dbReference type="EMBL" id="KAH9424603.1"/>
    </source>
</evidence>
<dbReference type="Gene3D" id="1.10.405.10">
    <property type="entry name" value="Guanine Nucleotide Dissociation Inhibitor, domain 1"/>
    <property type="match status" value="1"/>
</dbReference>
<keyword evidence="3" id="KW-0343">GTPase activation</keyword>
<organism evidence="4 5">
    <name type="scientific">Dermatophagoides pteronyssinus</name>
    <name type="common">European house dust mite</name>
    <dbReference type="NCBI Taxonomy" id="6956"/>
    <lineage>
        <taxon>Eukaryota</taxon>
        <taxon>Metazoa</taxon>
        <taxon>Ecdysozoa</taxon>
        <taxon>Arthropoda</taxon>
        <taxon>Chelicerata</taxon>
        <taxon>Arachnida</taxon>
        <taxon>Acari</taxon>
        <taxon>Acariformes</taxon>
        <taxon>Sarcoptiformes</taxon>
        <taxon>Astigmata</taxon>
        <taxon>Psoroptidia</taxon>
        <taxon>Analgoidea</taxon>
        <taxon>Pyroglyphidae</taxon>
        <taxon>Dermatophagoidinae</taxon>
        <taxon>Dermatophagoides</taxon>
    </lineage>
</organism>
<comment type="subcellular location">
    <subcellularLocation>
        <location evidence="3">Cytoplasm</location>
    </subcellularLocation>
    <subcellularLocation>
        <location evidence="2">Mitochondrion inner membrane</location>
    </subcellularLocation>
</comment>
<evidence type="ECO:0000256" key="3">
    <source>
        <dbReference type="RuleBase" id="RU363124"/>
    </source>
</evidence>
<dbReference type="PRINTS" id="PR00892">
    <property type="entry name" value="RABGDI"/>
</dbReference>
<dbReference type="InterPro" id="IPR019166">
    <property type="entry name" value="MIC26/MIC27"/>
</dbReference>
<keyword evidence="5" id="KW-1185">Reference proteome</keyword>
<evidence type="ECO:0000313" key="5">
    <source>
        <dbReference type="Proteomes" id="UP000887458"/>
    </source>
</evidence>
<sequence>MDEEYDAIVLGTGLKECILSGMLSVSGKKVLHIDRNKYYGGESASITPLEDLFTRFNFDPTQMAIEEYGRSRDWNVDLIPKFLMANGQLVKLLLHTGVTRYLEFKSIEGSYVYKGGKIYKVPADEREALSSSLMGMFEKRRFRSFLIFVQNFNINEPKTYCNIDPNKTTGAELYQYYKLEKDTADFTGHALALYRDDDYLQEPCLDLINRVRLYSDSLSMYGKSPYLYPMYGLGELPQGFARLSAIYGGTYMLDKPVDELVFENGRVVGVRSGTETVKCKQVYCDPSYVLDRVEKVGQVIRCICLMNHPIPNTNNALSCQIIIPQKQVGRKSDIYISMVSYTHQVASKNWFIALVSTTVETDNPEAEILPGLTLLGPIKQKFVTVSDLYKPKDDGKDNQVFISTSFDATSHFETTCSDVLDIFRRGTGEDFDFSKLPIYTSCCKNKQASTTRQESANIIEPYISDLRKEIESFVGPQFGDSFKRFGEILATSKAHTYDLIETVRDDRNAAARATFITSAAFVGYLLGRRGFFRRTLMATIAAGTAAAICEPKMARDYVEVSFELAKRKISETYNDYGGPDLMKNIHLPDFGSFFDGNKSSSSATTTAAANDKQQ</sequence>
<comment type="subunit">
    <text evidence="2">Component of the mitochondrial contact site and cristae organizing system (MICOS) complex.</text>
</comment>
<dbReference type="EMBL" id="NJHN03000028">
    <property type="protein sequence ID" value="KAH9424603.1"/>
    <property type="molecule type" value="Genomic_DNA"/>
</dbReference>
<dbReference type="Gene3D" id="3.30.519.10">
    <property type="entry name" value="Guanine Nucleotide Dissociation Inhibitor, domain 2"/>
    <property type="match status" value="1"/>
</dbReference>
<dbReference type="InterPro" id="IPR000806">
    <property type="entry name" value="RabGDI"/>
</dbReference>
<dbReference type="InterPro" id="IPR018203">
    <property type="entry name" value="GDP_dissociation_inhibitor"/>
</dbReference>
<dbReference type="SUPFAM" id="SSF51905">
    <property type="entry name" value="FAD/NAD(P)-binding domain"/>
    <property type="match status" value="2"/>
</dbReference>
<comment type="function">
    <text evidence="3">Regulates the GDP/GTP exchange reaction of most RAB proteins by inhibiting the dissociation of GDP from them, and the subsequent binding of GTP.</text>
</comment>
<evidence type="ECO:0000256" key="2">
    <source>
        <dbReference type="RuleBase" id="RU363021"/>
    </source>
</evidence>
<dbReference type="Gene3D" id="3.50.50.60">
    <property type="entry name" value="FAD/NAD(P)-binding domain"/>
    <property type="match status" value="1"/>
</dbReference>
<dbReference type="PRINTS" id="PR00891">
    <property type="entry name" value="RABGDIREP"/>
</dbReference>
<keyword evidence="2" id="KW-0472">Membrane</keyword>
<gene>
    <name evidence="4" type="primary">GDI1</name>
    <name evidence="4" type="ORF">DERP_013024</name>
</gene>
<keyword evidence="2" id="KW-0999">Mitochondrion inner membrane</keyword>
<dbReference type="Proteomes" id="UP000887458">
    <property type="component" value="Unassembled WGS sequence"/>
</dbReference>
<protein>
    <recommendedName>
        <fullName evidence="2 3">Multifunctional fusion protein</fullName>
    </recommendedName>
    <domain>
        <recommendedName>
            <fullName evidence="2">MICOS complex subunit</fullName>
        </recommendedName>
    </domain>
    <domain>
        <recommendedName>
            <fullName evidence="3">Rab GDP dissociation inhibitor</fullName>
        </recommendedName>
    </domain>
</protein>
<comment type="similarity">
    <text evidence="1 3">Belongs to the Rab GDI family.</text>
</comment>
<keyword evidence="3" id="KW-0963">Cytoplasm</keyword>
<dbReference type="SUPFAM" id="SSF54373">
    <property type="entry name" value="FAD-linked reductases, C-terminal domain"/>
    <property type="match status" value="1"/>
</dbReference>
<accession>A0ABQ8JPR5</accession>
<feature type="non-terminal residue" evidence="4">
    <location>
        <position position="614"/>
    </location>
</feature>
<evidence type="ECO:0000256" key="1">
    <source>
        <dbReference type="ARBA" id="ARBA00005593"/>
    </source>
</evidence>
<dbReference type="PANTHER" id="PTHR11787">
    <property type="entry name" value="RAB GDP-DISSOCIATION INHIBITOR"/>
    <property type="match status" value="1"/>
</dbReference>
<name>A0ABQ8JPR5_DERPT</name>
<dbReference type="InterPro" id="IPR036188">
    <property type="entry name" value="FAD/NAD-bd_sf"/>
</dbReference>
<dbReference type="PANTHER" id="PTHR11787:SF8">
    <property type="entry name" value="RAB GDP DISSOCIATION INHIBITOR"/>
    <property type="match status" value="1"/>
</dbReference>
<dbReference type="Pfam" id="PF00996">
    <property type="entry name" value="GDI"/>
    <property type="match status" value="1"/>
</dbReference>
<comment type="function">
    <text evidence="2">Component of the MICOS complex, a large protein complex of the mitochondrial inner membrane that plays crucial roles in the maintenance of crista junctions, inner membrane architecture, and formation of contact sites to the outer membrane.</text>
</comment>
<comment type="caution">
    <text evidence="4">The sequence shown here is derived from an EMBL/GenBank/DDBJ whole genome shotgun (WGS) entry which is preliminary data.</text>
</comment>
<reference evidence="4 5" key="1">
    <citation type="journal article" date="2018" name="J. Allergy Clin. Immunol.">
        <title>High-quality assembly of Dermatophagoides pteronyssinus genome and transcriptome reveals a wide range of novel allergens.</title>
        <authorList>
            <person name="Liu X.Y."/>
            <person name="Yang K.Y."/>
            <person name="Wang M.Q."/>
            <person name="Kwok J.S."/>
            <person name="Zeng X."/>
            <person name="Yang Z."/>
            <person name="Xiao X.J."/>
            <person name="Lau C.P."/>
            <person name="Li Y."/>
            <person name="Huang Z.M."/>
            <person name="Ba J.G."/>
            <person name="Yim A.K."/>
            <person name="Ouyang C.Y."/>
            <person name="Ngai S.M."/>
            <person name="Chan T.F."/>
            <person name="Leung E.L."/>
            <person name="Liu L."/>
            <person name="Liu Z.G."/>
            <person name="Tsui S.K."/>
        </authorList>
    </citation>
    <scope>NUCLEOTIDE SEQUENCE [LARGE SCALE GENOMIC DNA]</scope>
    <source>
        <strain evidence="4">Derp</strain>
    </source>
</reference>